<sequence length="341" mass="36483">MTQPLTNVLQMTLSQSNNQSTSSPSTVPCTSTSTPPVRPPHSISICLVAAYTITLLLFFLSSNHSLGTGTDLSTFFAKYSGGIQPSGKSFTAGLALAWCTSGAGTMAGIAGALAGSVPAATYLRHWGIAMPISWACSAAFILCISYSVSWLALILECCAVLAASPAWYNVANVVVSHRIDFDPTTASPSATRVQLNRNFFLDLHTARDRLTFLYYFFLFHVPTSMYFGIQLVVTLATIMATGNDMHVVDFVEDRGTNPYVAALLISMVVIVVLLTGALGVWKNDVVLQTTVVVALLSMLENKSQSPALRLGILIAAGALAFCTLVVGTNMIRATLARRRQR</sequence>
<keyword evidence="2" id="KW-0472">Membrane</keyword>
<feature type="transmembrane region" description="Helical" evidence="2">
    <location>
        <begin position="259"/>
        <end position="281"/>
    </location>
</feature>
<evidence type="ECO:0000313" key="3">
    <source>
        <dbReference type="EMBL" id="CAD9293184.1"/>
    </source>
</evidence>
<reference evidence="3" key="1">
    <citation type="submission" date="2021-01" db="EMBL/GenBank/DDBJ databases">
        <authorList>
            <person name="Corre E."/>
            <person name="Pelletier E."/>
            <person name="Niang G."/>
            <person name="Scheremetjew M."/>
            <person name="Finn R."/>
            <person name="Kale V."/>
            <person name="Holt S."/>
            <person name="Cochrane G."/>
            <person name="Meng A."/>
            <person name="Brown T."/>
            <person name="Cohen L."/>
        </authorList>
    </citation>
    <scope>NUCLEOTIDE SEQUENCE</scope>
    <source>
        <strain evidence="3">ATCC 50979</strain>
    </source>
</reference>
<name>A0A7S1YB25_9EUKA</name>
<feature type="transmembrane region" description="Helical" evidence="2">
    <location>
        <begin position="41"/>
        <end position="60"/>
    </location>
</feature>
<feature type="compositionally biased region" description="Low complexity" evidence="1">
    <location>
        <begin position="14"/>
        <end position="35"/>
    </location>
</feature>
<accession>A0A7S1YB25</accession>
<keyword evidence="2" id="KW-0812">Transmembrane</keyword>
<dbReference type="EMBL" id="HBGL01005505">
    <property type="protein sequence ID" value="CAD9293184.1"/>
    <property type="molecule type" value="Transcribed_RNA"/>
</dbReference>
<feature type="transmembrane region" description="Helical" evidence="2">
    <location>
        <begin position="123"/>
        <end position="143"/>
    </location>
</feature>
<dbReference type="AlphaFoldDB" id="A0A7S1YB25"/>
<keyword evidence="2" id="KW-1133">Transmembrane helix</keyword>
<organism evidence="3">
    <name type="scientific">Sexangularia sp. CB-2014</name>
    <dbReference type="NCBI Taxonomy" id="1486929"/>
    <lineage>
        <taxon>Eukaryota</taxon>
        <taxon>Amoebozoa</taxon>
        <taxon>Tubulinea</taxon>
        <taxon>Elardia</taxon>
        <taxon>Arcellinida</taxon>
        <taxon>Arcellinida incertae sedis</taxon>
        <taxon>Sexangularia</taxon>
    </lineage>
</organism>
<feature type="transmembrane region" description="Helical" evidence="2">
    <location>
        <begin position="94"/>
        <end position="117"/>
    </location>
</feature>
<feature type="region of interest" description="Disordered" evidence="1">
    <location>
        <begin position="14"/>
        <end position="38"/>
    </location>
</feature>
<proteinExistence type="predicted"/>
<gene>
    <name evidence="3" type="ORF">SSP0437_LOCUS4217</name>
</gene>
<feature type="transmembrane region" description="Helical" evidence="2">
    <location>
        <begin position="212"/>
        <end position="238"/>
    </location>
</feature>
<feature type="transmembrane region" description="Helical" evidence="2">
    <location>
        <begin position="307"/>
        <end position="331"/>
    </location>
</feature>
<protein>
    <submittedName>
        <fullName evidence="3">Uncharacterized protein</fullName>
    </submittedName>
</protein>
<evidence type="ECO:0000256" key="2">
    <source>
        <dbReference type="SAM" id="Phobius"/>
    </source>
</evidence>
<evidence type="ECO:0000256" key="1">
    <source>
        <dbReference type="SAM" id="MobiDB-lite"/>
    </source>
</evidence>
<feature type="transmembrane region" description="Helical" evidence="2">
    <location>
        <begin position="150"/>
        <end position="168"/>
    </location>
</feature>